<dbReference type="GO" id="GO:0050660">
    <property type="term" value="F:flavin adenine dinucleotide binding"/>
    <property type="evidence" value="ECO:0007669"/>
    <property type="project" value="InterPro"/>
</dbReference>
<dbReference type="InterPro" id="IPR046373">
    <property type="entry name" value="Acyl-CoA_Oxase/DH_mid-dom_sf"/>
</dbReference>
<evidence type="ECO:0000313" key="3">
    <source>
        <dbReference type="EMBL" id="KAB5492165.1"/>
    </source>
</evidence>
<dbReference type="OrthoDB" id="1170793at2"/>
<dbReference type="SUPFAM" id="SSF56645">
    <property type="entry name" value="Acyl-CoA dehydrogenase NM domain-like"/>
    <property type="match status" value="1"/>
</dbReference>
<gene>
    <name evidence="3" type="ORF">FOT42_000555</name>
</gene>
<organism evidence="3 4">
    <name type="scientific">Flagellimonas hadalis</name>
    <dbReference type="NCBI Taxonomy" id="2597517"/>
    <lineage>
        <taxon>Bacteria</taxon>
        <taxon>Pseudomonadati</taxon>
        <taxon>Bacteroidota</taxon>
        <taxon>Flavobacteriia</taxon>
        <taxon>Flavobacteriales</taxon>
        <taxon>Flavobacteriaceae</taxon>
        <taxon>Flagellimonas</taxon>
    </lineage>
</organism>
<comment type="caution">
    <text evidence="3">The sequence shown here is derived from an EMBL/GenBank/DDBJ whole genome shotgun (WGS) entry which is preliminary data.</text>
</comment>
<dbReference type="Gene3D" id="1.10.540.10">
    <property type="entry name" value="Acyl-CoA dehydrogenase/oxidase, N-terminal domain"/>
    <property type="match status" value="1"/>
</dbReference>
<dbReference type="InterPro" id="IPR037069">
    <property type="entry name" value="AcylCoA_DH/ox_N_sf"/>
</dbReference>
<dbReference type="AlphaFoldDB" id="A0A5N5IWA9"/>
<dbReference type="Gene3D" id="1.20.140.10">
    <property type="entry name" value="Butyryl-CoA Dehydrogenase, subunit A, domain 3"/>
    <property type="match status" value="1"/>
</dbReference>
<dbReference type="InterPro" id="IPR013107">
    <property type="entry name" value="Acyl-CoA_DH_C"/>
</dbReference>
<proteinExistence type="predicted"/>
<dbReference type="EMBL" id="VNIK02000001">
    <property type="protein sequence ID" value="KAB5492165.1"/>
    <property type="molecule type" value="Genomic_DNA"/>
</dbReference>
<dbReference type="InterPro" id="IPR009100">
    <property type="entry name" value="AcylCoA_DH/oxidase_NM_dom_sf"/>
</dbReference>
<name>A0A5N5IWA9_9FLAO</name>
<evidence type="ECO:0000313" key="4">
    <source>
        <dbReference type="Proteomes" id="UP000319204"/>
    </source>
</evidence>
<keyword evidence="4" id="KW-1185">Reference proteome</keyword>
<dbReference type="Gene3D" id="2.40.110.10">
    <property type="entry name" value="Butyryl-CoA Dehydrogenase, subunit A, domain 2"/>
    <property type="match status" value="1"/>
</dbReference>
<protein>
    <submittedName>
        <fullName evidence="3">Acyl-CoA dehydrogenase</fullName>
    </submittedName>
</protein>
<dbReference type="Pfam" id="PF08028">
    <property type="entry name" value="Acyl-CoA_dh_2"/>
    <property type="match status" value="1"/>
</dbReference>
<sequence>MQGLKGLCFGQEELPKEVLDWIAQQNLWNLWVPRCYGGLELSLTEGLEKLKELARIDGSLGWTVTLCSGANFFIGNLQKEVAAEIFMNGKKPIFGGSGGVFGTADRQGNGYVVSGKWKYATGARYLTHFTLNAKIREEGREVLTDDGVPLVRSFVLERDDVEICRDWDTMGLRATTTESFTVESQWVDGRYTFLYDELHQPHLIFKVPFSAFADLTLWVNYIGMAQHFLEEAQNIVGPEPTLNKLLSITASAAQLANELAQRVEQLVHSGKQVPEEMELEIHQEASESVRLLSGAMIGAYPLLGIRASSMQNPLNQIFRDYFTATQHHIFSAGGKRS</sequence>
<reference evidence="3" key="1">
    <citation type="submission" date="2019-10" db="EMBL/GenBank/DDBJ databases">
        <title>Muricauda hadale sp. nov., a piezophilic bacterium isolated from hadopelagic water of the Mariana Trench.</title>
        <authorList>
            <person name="Wei Y."/>
        </authorList>
    </citation>
    <scope>NUCLEOTIDE SEQUENCE [LARGE SCALE GENOMIC DNA]</scope>
    <source>
        <strain evidence="3">MT-229</strain>
    </source>
</reference>
<keyword evidence="1" id="KW-0560">Oxidoreductase</keyword>
<dbReference type="GO" id="GO:0016627">
    <property type="term" value="F:oxidoreductase activity, acting on the CH-CH group of donors"/>
    <property type="evidence" value="ECO:0007669"/>
    <property type="project" value="InterPro"/>
</dbReference>
<evidence type="ECO:0000256" key="1">
    <source>
        <dbReference type="ARBA" id="ARBA00023002"/>
    </source>
</evidence>
<dbReference type="Proteomes" id="UP000319204">
    <property type="component" value="Unassembled WGS sequence"/>
</dbReference>
<evidence type="ECO:0000259" key="2">
    <source>
        <dbReference type="Pfam" id="PF08028"/>
    </source>
</evidence>
<accession>A0A5N5IWA9</accession>
<feature type="domain" description="Acyl-CoA dehydrogenase C-terminal" evidence="2">
    <location>
        <begin position="252"/>
        <end position="331"/>
    </location>
</feature>